<dbReference type="PANTHER" id="PTHR43142:SF4">
    <property type="entry name" value="CARBOXYLIC ESTER HYDROLASE"/>
    <property type="match status" value="1"/>
</dbReference>
<organism evidence="2">
    <name type="scientific">Fusarium camptoceras</name>
    <dbReference type="NCBI Taxonomy" id="57143"/>
    <lineage>
        <taxon>Eukaryota</taxon>
        <taxon>Fungi</taxon>
        <taxon>Dikarya</taxon>
        <taxon>Ascomycota</taxon>
        <taxon>Pezizomycotina</taxon>
        <taxon>Sordariomycetes</taxon>
        <taxon>Hypocreomycetidae</taxon>
        <taxon>Hypocreales</taxon>
        <taxon>Nectriaceae</taxon>
        <taxon>Fusarium</taxon>
    </lineage>
</organism>
<name>A0A109QT13_9HYPO</name>
<dbReference type="ESTHER" id="9hypo-a0a109qt13">
    <property type="family name" value="Fungal_carboxylesterase_lipase"/>
</dbReference>
<dbReference type="Gene3D" id="3.40.50.1820">
    <property type="entry name" value="alpha/beta hydrolase"/>
    <property type="match status" value="1"/>
</dbReference>
<evidence type="ECO:0000313" key="2">
    <source>
        <dbReference type="EMBL" id="AMB48855.1"/>
    </source>
</evidence>
<protein>
    <submittedName>
        <fullName evidence="2">Carboxylesterase</fullName>
    </submittedName>
</protein>
<dbReference type="SUPFAM" id="SSF53474">
    <property type="entry name" value="alpha/beta-Hydrolases"/>
    <property type="match status" value="1"/>
</dbReference>
<proteinExistence type="predicted"/>
<dbReference type="EMBL" id="KU055633">
    <property type="protein sequence ID" value="AMB48855.1"/>
    <property type="molecule type" value="Genomic_DNA"/>
</dbReference>
<accession>A0A109QT13</accession>
<dbReference type="PANTHER" id="PTHR43142">
    <property type="entry name" value="CARBOXYLIC ESTER HYDROLASE"/>
    <property type="match status" value="1"/>
</dbReference>
<evidence type="ECO:0000259" key="1">
    <source>
        <dbReference type="Pfam" id="PF00135"/>
    </source>
</evidence>
<dbReference type="InterPro" id="IPR029058">
    <property type="entry name" value="AB_hydrolase_fold"/>
</dbReference>
<dbReference type="Pfam" id="PF00135">
    <property type="entry name" value="COesterase"/>
    <property type="match status" value="1"/>
</dbReference>
<feature type="domain" description="Carboxylesterase type B" evidence="1">
    <location>
        <begin position="15"/>
        <end position="510"/>
    </location>
</feature>
<dbReference type="AlphaFoldDB" id="A0A109QT13"/>
<dbReference type="InterPro" id="IPR002018">
    <property type="entry name" value="CarbesteraseB"/>
</dbReference>
<gene>
    <name evidence="2" type="ORF">FcFDB1_05</name>
</gene>
<reference evidence="2" key="1">
    <citation type="journal article" date="2016" name="PLoS ONE">
        <title>Two horizontally transferred xenobiotic resistance gene clusters associated with detoxification of benzoxazolinones by Fusarium species.</title>
        <authorList>
            <person name="Glenn A.E."/>
            <person name="Davis C.B."/>
            <person name="Gao M."/>
            <person name="Gold S.E."/>
            <person name="Mitchell T.R."/>
            <person name="Proctor R.H."/>
            <person name="Stewart J.E."/>
            <person name="Snook M.E."/>
        </authorList>
    </citation>
    <scope>NUCLEOTIDE SEQUENCE</scope>
    <source>
        <strain evidence="2">NRRL 13381</strain>
    </source>
</reference>
<sequence length="536" mass="60564">MAYQEQVYNFDAGRLGHIQGVTLSLQHKEPLLHYFGGIPYALPPTGEYRFRAPRNLPNEFKYGTVSNPGVFTGGTAICPQPPGRTPQNKTLFNEDCLQLNIWVPAEPVPKEGWPVCVYFHGGFLQVGSANWCPGSLVPLLTESAFKAIMVFPAFRLNAFGFLASEELSEEAKRNGEPSGNMGLWDQRAALEWTYKNISVFGGSPSNITAAGYSAGGFSAFQQLAHELYCVPKAEGIGIIRRVVMLSNGPGVTPKALVEHQKQFDEYLAKLGISNDLPSAEKLKMLRSLPFQKLVDFQSDMKIHEFRLLNDGTFLPMDLMLKVDQGDFGKRMKERGIKILSGECKDEHTIYRTWRTPENSYDDVYSRLCAEFPESAARKVMKHYCGPNKSLPSYYQDWKDFFGQIYANLQVHGLQRGLLNGLFLGGLLPGVDLLRYRIDRRLECISETFPVELGVTHSSDVPIWFWGANSSGLTKEEKTWLEGWNKGFASFVKGEETAWGPNHYKEMRRWRSDGETDVWIDNKWEEGLDLWNVLNKP</sequence>